<proteinExistence type="predicted"/>
<name>A0A2R3J0A0_9PSED</name>
<evidence type="ECO:0000313" key="2">
    <source>
        <dbReference type="Proteomes" id="UP000238390"/>
    </source>
</evidence>
<organism evidence="1 2">
    <name type="scientific">Pseudomonas paraeruginosa</name>
    <dbReference type="NCBI Taxonomy" id="2994495"/>
    <lineage>
        <taxon>Bacteria</taxon>
        <taxon>Pseudomonadati</taxon>
        <taxon>Pseudomonadota</taxon>
        <taxon>Gammaproteobacteria</taxon>
        <taxon>Pseudomonadales</taxon>
        <taxon>Pseudomonadaceae</taxon>
        <taxon>Pseudomonas</taxon>
    </lineage>
</organism>
<sequence length="70" mass="7740">MPDTSPDLPATTPLAAYRQAVEQRGFAPDEAQRRAAEALERCFQALHEAHRHAAIQGVYLWGRWGAARPG</sequence>
<protein>
    <submittedName>
        <fullName evidence="1">AFG1-like ATPase family protein</fullName>
    </submittedName>
</protein>
<evidence type="ECO:0000313" key="1">
    <source>
        <dbReference type="EMBL" id="AVK07585.1"/>
    </source>
</evidence>
<keyword evidence="2" id="KW-1185">Reference proteome</keyword>
<reference evidence="1 2" key="1">
    <citation type="submission" date="2018-02" db="EMBL/GenBank/DDBJ databases">
        <title>FDA/CDC Antimicrobial Resistant Isolate Bank Genome Sequencing.</title>
        <authorList>
            <person name="Benahmed F.H."/>
            <person name="Lutgring J.D."/>
            <person name="Yoo B."/>
            <person name="Machado M."/>
            <person name="Brown A."/>
            <person name="McAllister G."/>
            <person name="Perry A."/>
            <person name="Halpin A.L."/>
            <person name="Vavikolanu K."/>
            <person name="Ott S."/>
            <person name="Zhao X."/>
            <person name="Tallon L.J."/>
            <person name="Sadzewicz L."/>
            <person name="Aluvathingal J."/>
            <person name="Nadendla S."/>
            <person name="Voskania-kordi A."/>
            <person name="Simonyan V."/>
            <person name="Patel J."/>
            <person name="Shawar R.M."/>
        </authorList>
    </citation>
    <scope>NUCLEOTIDE SEQUENCE [LARGE SCALE GENOMIC DNA]</scope>
    <source>
        <strain evidence="1 2">AR_0356</strain>
    </source>
</reference>
<dbReference type="EMBL" id="CP027169">
    <property type="protein sequence ID" value="AVK07585.1"/>
    <property type="molecule type" value="Genomic_DNA"/>
</dbReference>
<accession>A0A2R3J0A0</accession>
<gene>
    <name evidence="1" type="ORF">CSB93_4174</name>
</gene>
<dbReference type="Proteomes" id="UP000238390">
    <property type="component" value="Chromosome"/>
</dbReference>
<dbReference type="AlphaFoldDB" id="A0A2R3J0A0"/>